<accession>K9H5X8</accession>
<evidence type="ECO:0000313" key="2">
    <source>
        <dbReference type="EMBL" id="EKV26038.1"/>
    </source>
</evidence>
<gene>
    <name evidence="2" type="ORF">C882_3325</name>
</gene>
<dbReference type="Pfam" id="PF13649">
    <property type="entry name" value="Methyltransf_25"/>
    <property type="match status" value="1"/>
</dbReference>
<dbReference type="Proteomes" id="UP000009881">
    <property type="component" value="Unassembled WGS sequence"/>
</dbReference>
<reference evidence="2 3" key="1">
    <citation type="journal article" date="2013" name="Genome Announc.">
        <title>Draft Genome Sequence of an Alphaproteobacterium, Caenispirillum salinarum AK4(T), Isolated from a Solar Saltern.</title>
        <authorList>
            <person name="Khatri I."/>
            <person name="Singh A."/>
            <person name="Korpole S."/>
            <person name="Pinnaka A.K."/>
            <person name="Subramanian S."/>
        </authorList>
    </citation>
    <scope>NUCLEOTIDE SEQUENCE [LARGE SCALE GENOMIC DNA]</scope>
    <source>
        <strain evidence="2 3">AK4</strain>
    </source>
</reference>
<dbReference type="eggNOG" id="COG4106">
    <property type="taxonomic scope" value="Bacteria"/>
</dbReference>
<dbReference type="InterPro" id="IPR029063">
    <property type="entry name" value="SAM-dependent_MTases_sf"/>
</dbReference>
<organism evidence="2 3">
    <name type="scientific">Caenispirillum salinarum AK4</name>
    <dbReference type="NCBI Taxonomy" id="1238182"/>
    <lineage>
        <taxon>Bacteria</taxon>
        <taxon>Pseudomonadati</taxon>
        <taxon>Pseudomonadota</taxon>
        <taxon>Alphaproteobacteria</taxon>
        <taxon>Rhodospirillales</taxon>
        <taxon>Novispirillaceae</taxon>
        <taxon>Caenispirillum</taxon>
    </lineage>
</organism>
<keyword evidence="3" id="KW-1185">Reference proteome</keyword>
<dbReference type="Gene3D" id="3.40.50.150">
    <property type="entry name" value="Vaccinia Virus protein VP39"/>
    <property type="match status" value="1"/>
</dbReference>
<comment type="caution">
    <text evidence="2">The sequence shown here is derived from an EMBL/GenBank/DDBJ whole genome shotgun (WGS) entry which is preliminary data.</text>
</comment>
<feature type="domain" description="Methyltransferase" evidence="1">
    <location>
        <begin position="56"/>
        <end position="140"/>
    </location>
</feature>
<evidence type="ECO:0000259" key="1">
    <source>
        <dbReference type="Pfam" id="PF13649"/>
    </source>
</evidence>
<dbReference type="AlphaFoldDB" id="K9H5X8"/>
<dbReference type="CDD" id="cd02440">
    <property type="entry name" value="AdoMet_MTases"/>
    <property type="match status" value="1"/>
</dbReference>
<proteinExistence type="predicted"/>
<dbReference type="RefSeq" id="WP_009542945.1">
    <property type="nucleotide sequence ID" value="NZ_ANHY01000040.1"/>
</dbReference>
<dbReference type="EMBL" id="ANHY01000040">
    <property type="protein sequence ID" value="EKV26038.1"/>
    <property type="molecule type" value="Genomic_DNA"/>
</dbReference>
<dbReference type="OrthoDB" id="9805585at2"/>
<protein>
    <recommendedName>
        <fullName evidence="1">Methyltransferase domain-containing protein</fullName>
    </recommendedName>
</protein>
<dbReference type="STRING" id="1238182.C882_3325"/>
<dbReference type="SUPFAM" id="SSF53335">
    <property type="entry name" value="S-adenosyl-L-methionine-dependent methyltransferases"/>
    <property type="match status" value="1"/>
</dbReference>
<sequence>MDYLSKQESRRVAGLYDARIAEHGLTVDALKSGGAGKQWVRHAVHAEAFDLNGLHVLDVGCGIAMFYRFLRRRGVTPASYTGIDIVPDFLEANRAAFPEARFLSMDIFNDPLDDLRPDVVFMSQVFNNKYDTADNEAVARAAVARFFGAARVGLVIDFMSTYVDWQDADLHYFNPEQTFAFGKTLTRFVETRHDYLPFEHTLILRKAPRFAIPDDATAREAYEP</sequence>
<evidence type="ECO:0000313" key="3">
    <source>
        <dbReference type="Proteomes" id="UP000009881"/>
    </source>
</evidence>
<dbReference type="InterPro" id="IPR041698">
    <property type="entry name" value="Methyltransf_25"/>
</dbReference>
<name>K9H5X8_9PROT</name>